<feature type="coiled-coil region" evidence="1">
    <location>
        <begin position="364"/>
        <end position="416"/>
    </location>
</feature>
<dbReference type="Proteomes" id="UP000321947">
    <property type="component" value="Unassembled WGS sequence"/>
</dbReference>
<evidence type="ECO:0000256" key="1">
    <source>
        <dbReference type="SAM" id="Coils"/>
    </source>
</evidence>
<evidence type="ECO:0000313" key="3">
    <source>
        <dbReference type="Proteomes" id="UP000321947"/>
    </source>
</evidence>
<name>A0A5D3CF75_CUCMM</name>
<proteinExistence type="predicted"/>
<dbReference type="EMBL" id="SSTD01011101">
    <property type="protein sequence ID" value="TYK10627.1"/>
    <property type="molecule type" value="Genomic_DNA"/>
</dbReference>
<accession>A0A5D3CF75</accession>
<dbReference type="InterPro" id="IPR004242">
    <property type="entry name" value="Transposase_21"/>
</dbReference>
<reference evidence="2 3" key="1">
    <citation type="submission" date="2019-08" db="EMBL/GenBank/DDBJ databases">
        <title>Draft genome sequences of two oriental melons (Cucumis melo L. var makuwa).</title>
        <authorList>
            <person name="Kwon S.-Y."/>
        </authorList>
    </citation>
    <scope>NUCLEOTIDE SEQUENCE [LARGE SCALE GENOMIC DNA]</scope>
    <source>
        <strain evidence="3">cv. Chang Bougi</strain>
        <tissue evidence="2">Leaf</tissue>
    </source>
</reference>
<evidence type="ECO:0000313" key="2">
    <source>
        <dbReference type="EMBL" id="TYK10627.1"/>
    </source>
</evidence>
<dbReference type="Pfam" id="PF02992">
    <property type="entry name" value="Transposase_21"/>
    <property type="match status" value="1"/>
</dbReference>
<keyword evidence="1" id="KW-0175">Coiled coil</keyword>
<organism evidence="2 3">
    <name type="scientific">Cucumis melo var. makuwa</name>
    <name type="common">Oriental melon</name>
    <dbReference type="NCBI Taxonomy" id="1194695"/>
    <lineage>
        <taxon>Eukaryota</taxon>
        <taxon>Viridiplantae</taxon>
        <taxon>Streptophyta</taxon>
        <taxon>Embryophyta</taxon>
        <taxon>Tracheophyta</taxon>
        <taxon>Spermatophyta</taxon>
        <taxon>Magnoliopsida</taxon>
        <taxon>eudicotyledons</taxon>
        <taxon>Gunneridae</taxon>
        <taxon>Pentapetalae</taxon>
        <taxon>rosids</taxon>
        <taxon>fabids</taxon>
        <taxon>Cucurbitales</taxon>
        <taxon>Cucurbitaceae</taxon>
        <taxon>Benincaseae</taxon>
        <taxon>Cucumis</taxon>
    </lineage>
</organism>
<sequence length="420" mass="49296">MDKSWMNLRNKLSIEYREGVFKFLNVVKYHIDEYGRIRSLPIWHIVQLVASLGTRLVLSEGKNSAQDLQNIRLGLAFDEFNPFGHMSTAYSMWPVVLIPYSLPPWKCTKESNFFISLLIPGSRSPGRKIDVYLQPLSEELKQLWSLGICRLHDGSVECRPPPIVLNGHDILEQIDSFEFPKVRPLGATSIRSLSQEKKRQIHWYILNNVDKIVEYRKYETLKADTLSASSVVDLFKRHQQAFPDWLRDQCRWFDMGKNKNHRTHVELGYKSINTSLFWFLEEPVILAILPYNYSSNAKSFLQRQHELAKQRGHPIDLVELLFAVANSFLNELWMHIIKCWNSSLSLPRGFSTILWFFIYICRLRASHAREVNELKIHLEVVEEESNRKHEKSIRLIQAQARQMEEMRKMIEDLSRASREP</sequence>
<gene>
    <name evidence="2" type="ORF">E5676_scaffold315G001070</name>
</gene>
<comment type="caution">
    <text evidence="2">The sequence shown here is derived from an EMBL/GenBank/DDBJ whole genome shotgun (WGS) entry which is preliminary data.</text>
</comment>
<protein>
    <submittedName>
        <fullName evidence="2">Uncharacterized protein</fullName>
    </submittedName>
</protein>
<dbReference type="AlphaFoldDB" id="A0A5D3CF75"/>